<proteinExistence type="predicted"/>
<name>A0ABN9S0L3_9DINO</name>
<keyword evidence="3" id="KW-1185">Reference proteome</keyword>
<accession>A0ABN9S0L3</accession>
<evidence type="ECO:0008006" key="4">
    <source>
        <dbReference type="Google" id="ProtNLM"/>
    </source>
</evidence>
<evidence type="ECO:0000313" key="2">
    <source>
        <dbReference type="EMBL" id="CAK0824354.1"/>
    </source>
</evidence>
<dbReference type="EMBL" id="CAUYUJ010008569">
    <property type="protein sequence ID" value="CAK0824354.1"/>
    <property type="molecule type" value="Genomic_DNA"/>
</dbReference>
<gene>
    <name evidence="2" type="ORF">PCOR1329_LOCUS24783</name>
</gene>
<evidence type="ECO:0000256" key="1">
    <source>
        <dbReference type="SAM" id="MobiDB-lite"/>
    </source>
</evidence>
<sequence length="261" mass="27875">MRPPPALCRFLSEPLRRAQCLSATGADMALAVLNRRCPVHARLRPRHQREVGLARTCTDHVGAAPPRIRALLIFYRTFKAAERFSALTPEGLLTVSPEALLTVVVARLANRCLFLERKNLTLSSGSLASRSPTAEAPKELGIARAIEGQMRRTQTALLEQDRIKHDTYAGPVRRGLTTPLLLPLPTADAHAPQAPGDASVRSSAGASHATAARYRCNSDSPALRAGECAHGSGPTWGSIGIRSRSGGRGSPCSSSCRTCTS</sequence>
<reference evidence="2" key="1">
    <citation type="submission" date="2023-10" db="EMBL/GenBank/DDBJ databases">
        <authorList>
            <person name="Chen Y."/>
            <person name="Shah S."/>
            <person name="Dougan E. K."/>
            <person name="Thang M."/>
            <person name="Chan C."/>
        </authorList>
    </citation>
    <scope>NUCLEOTIDE SEQUENCE [LARGE SCALE GENOMIC DNA]</scope>
</reference>
<feature type="region of interest" description="Disordered" evidence="1">
    <location>
        <begin position="231"/>
        <end position="261"/>
    </location>
</feature>
<dbReference type="Proteomes" id="UP001189429">
    <property type="component" value="Unassembled WGS sequence"/>
</dbReference>
<feature type="non-terminal residue" evidence="2">
    <location>
        <position position="261"/>
    </location>
</feature>
<comment type="caution">
    <text evidence="2">The sequence shown here is derived from an EMBL/GenBank/DDBJ whole genome shotgun (WGS) entry which is preliminary data.</text>
</comment>
<feature type="compositionally biased region" description="Low complexity" evidence="1">
    <location>
        <begin position="237"/>
        <end position="261"/>
    </location>
</feature>
<protein>
    <recommendedName>
        <fullName evidence="4">Poly(ADP-ribose) glycohydrolase</fullName>
    </recommendedName>
</protein>
<organism evidence="2 3">
    <name type="scientific">Prorocentrum cordatum</name>
    <dbReference type="NCBI Taxonomy" id="2364126"/>
    <lineage>
        <taxon>Eukaryota</taxon>
        <taxon>Sar</taxon>
        <taxon>Alveolata</taxon>
        <taxon>Dinophyceae</taxon>
        <taxon>Prorocentrales</taxon>
        <taxon>Prorocentraceae</taxon>
        <taxon>Prorocentrum</taxon>
    </lineage>
</organism>
<evidence type="ECO:0000313" key="3">
    <source>
        <dbReference type="Proteomes" id="UP001189429"/>
    </source>
</evidence>